<dbReference type="Proteomes" id="UP000789366">
    <property type="component" value="Unassembled WGS sequence"/>
</dbReference>
<protein>
    <submittedName>
        <fullName evidence="1">13422_t:CDS:1</fullName>
    </submittedName>
</protein>
<keyword evidence="2" id="KW-1185">Reference proteome</keyword>
<gene>
    <name evidence="1" type="ORF">SPELUC_LOCUS656</name>
</gene>
<reference evidence="1" key="1">
    <citation type="submission" date="2021-06" db="EMBL/GenBank/DDBJ databases">
        <authorList>
            <person name="Kallberg Y."/>
            <person name="Tangrot J."/>
            <person name="Rosling A."/>
        </authorList>
    </citation>
    <scope>NUCLEOTIDE SEQUENCE</scope>
    <source>
        <strain evidence="1">28 12/20/2015</strain>
    </source>
</reference>
<accession>A0ACA9K2Q2</accession>
<proteinExistence type="predicted"/>
<dbReference type="EMBL" id="CAJVPW010000272">
    <property type="protein sequence ID" value="CAG8448511.1"/>
    <property type="molecule type" value="Genomic_DNA"/>
</dbReference>
<comment type="caution">
    <text evidence="1">The sequence shown here is derived from an EMBL/GenBank/DDBJ whole genome shotgun (WGS) entry which is preliminary data.</text>
</comment>
<sequence>MQHFIDETWDRNHGLTFYRVETKLSDLIVYNWICSQVMFFNRSVENDGFSKLRNLKYRSLEILHPEFG</sequence>
<evidence type="ECO:0000313" key="1">
    <source>
        <dbReference type="EMBL" id="CAG8448511.1"/>
    </source>
</evidence>
<name>A0ACA9K2Q2_9GLOM</name>
<organism evidence="1 2">
    <name type="scientific">Cetraspora pellucida</name>
    <dbReference type="NCBI Taxonomy" id="1433469"/>
    <lineage>
        <taxon>Eukaryota</taxon>
        <taxon>Fungi</taxon>
        <taxon>Fungi incertae sedis</taxon>
        <taxon>Mucoromycota</taxon>
        <taxon>Glomeromycotina</taxon>
        <taxon>Glomeromycetes</taxon>
        <taxon>Diversisporales</taxon>
        <taxon>Gigasporaceae</taxon>
        <taxon>Cetraspora</taxon>
    </lineage>
</organism>
<evidence type="ECO:0000313" key="2">
    <source>
        <dbReference type="Proteomes" id="UP000789366"/>
    </source>
</evidence>